<gene>
    <name evidence="5" type="ORF">IAA98_07400</name>
</gene>
<dbReference type="InterPro" id="IPR028082">
    <property type="entry name" value="Peripla_BP_I"/>
</dbReference>
<comment type="caution">
    <text evidence="5">The sequence shown here is derived from an EMBL/GenBank/DDBJ whole genome shotgun (WGS) entry which is preliminary data.</text>
</comment>
<dbReference type="CDD" id="cd06267">
    <property type="entry name" value="PBP1_LacI_sugar_binding-like"/>
    <property type="match status" value="1"/>
</dbReference>
<dbReference type="CDD" id="cd01392">
    <property type="entry name" value="HTH_LacI"/>
    <property type="match status" value="1"/>
</dbReference>
<dbReference type="SMART" id="SM00354">
    <property type="entry name" value="HTH_LACI"/>
    <property type="match status" value="1"/>
</dbReference>
<dbReference type="PANTHER" id="PTHR30146:SF109">
    <property type="entry name" value="HTH-TYPE TRANSCRIPTIONAL REGULATOR GALS"/>
    <property type="match status" value="1"/>
</dbReference>
<dbReference type="Proteomes" id="UP000886842">
    <property type="component" value="Unassembled WGS sequence"/>
</dbReference>
<feature type="domain" description="HTH lacI-type" evidence="4">
    <location>
        <begin position="3"/>
        <end position="57"/>
    </location>
</feature>
<dbReference type="InterPro" id="IPR046335">
    <property type="entry name" value="LacI/GalR-like_sensor"/>
</dbReference>
<evidence type="ECO:0000313" key="6">
    <source>
        <dbReference type="Proteomes" id="UP000886842"/>
    </source>
</evidence>
<keyword evidence="2 5" id="KW-0238">DNA-binding</keyword>
<dbReference type="Gene3D" id="1.10.260.40">
    <property type="entry name" value="lambda repressor-like DNA-binding domains"/>
    <property type="match status" value="1"/>
</dbReference>
<dbReference type="AlphaFoldDB" id="A0A9D1KN40"/>
<name>A0A9D1KN40_9ACTN</name>
<dbReference type="GO" id="GO:0003700">
    <property type="term" value="F:DNA-binding transcription factor activity"/>
    <property type="evidence" value="ECO:0007669"/>
    <property type="project" value="TreeGrafter"/>
</dbReference>
<proteinExistence type="predicted"/>
<accession>A0A9D1KN40</accession>
<evidence type="ECO:0000256" key="2">
    <source>
        <dbReference type="ARBA" id="ARBA00023125"/>
    </source>
</evidence>
<organism evidence="5 6">
    <name type="scientific">Candidatus Avipropionibacterium avicola</name>
    <dbReference type="NCBI Taxonomy" id="2840701"/>
    <lineage>
        <taxon>Bacteria</taxon>
        <taxon>Bacillati</taxon>
        <taxon>Actinomycetota</taxon>
        <taxon>Actinomycetes</taxon>
        <taxon>Propionibacteriales</taxon>
        <taxon>Propionibacteriaceae</taxon>
        <taxon>Propionibacteriaceae incertae sedis</taxon>
        <taxon>Candidatus Avipropionibacterium</taxon>
    </lineage>
</organism>
<reference evidence="5" key="2">
    <citation type="journal article" date="2021" name="PeerJ">
        <title>Extensive microbial diversity within the chicken gut microbiome revealed by metagenomics and culture.</title>
        <authorList>
            <person name="Gilroy R."/>
            <person name="Ravi A."/>
            <person name="Getino M."/>
            <person name="Pursley I."/>
            <person name="Horton D.L."/>
            <person name="Alikhan N.F."/>
            <person name="Baker D."/>
            <person name="Gharbi K."/>
            <person name="Hall N."/>
            <person name="Watson M."/>
            <person name="Adriaenssens E.M."/>
            <person name="Foster-Nyarko E."/>
            <person name="Jarju S."/>
            <person name="Secka A."/>
            <person name="Antonio M."/>
            <person name="Oren A."/>
            <person name="Chaudhuri R.R."/>
            <person name="La Ragione R."/>
            <person name="Hildebrand F."/>
            <person name="Pallen M.J."/>
        </authorList>
    </citation>
    <scope>NUCLEOTIDE SEQUENCE</scope>
    <source>
        <strain evidence="5">ChiGjej1B1-24693</strain>
    </source>
</reference>
<evidence type="ECO:0000256" key="1">
    <source>
        <dbReference type="ARBA" id="ARBA00023015"/>
    </source>
</evidence>
<dbReference type="GO" id="GO:0000976">
    <property type="term" value="F:transcription cis-regulatory region binding"/>
    <property type="evidence" value="ECO:0007669"/>
    <property type="project" value="TreeGrafter"/>
</dbReference>
<keyword evidence="1" id="KW-0805">Transcription regulation</keyword>
<protein>
    <submittedName>
        <fullName evidence="5">LacI family DNA-binding transcriptional regulator</fullName>
    </submittedName>
</protein>
<dbReference type="Pfam" id="PF00356">
    <property type="entry name" value="LacI"/>
    <property type="match status" value="1"/>
</dbReference>
<dbReference type="Pfam" id="PF13377">
    <property type="entry name" value="Peripla_BP_3"/>
    <property type="match status" value="1"/>
</dbReference>
<evidence type="ECO:0000256" key="3">
    <source>
        <dbReference type="ARBA" id="ARBA00023163"/>
    </source>
</evidence>
<dbReference type="InterPro" id="IPR000843">
    <property type="entry name" value="HTH_LacI"/>
</dbReference>
<reference evidence="5" key="1">
    <citation type="submission" date="2020-10" db="EMBL/GenBank/DDBJ databases">
        <authorList>
            <person name="Gilroy R."/>
        </authorList>
    </citation>
    <scope>NUCLEOTIDE SEQUENCE</scope>
    <source>
        <strain evidence="5">ChiGjej1B1-24693</strain>
    </source>
</reference>
<dbReference type="Gene3D" id="3.40.50.2300">
    <property type="match status" value="2"/>
</dbReference>
<dbReference type="InterPro" id="IPR010982">
    <property type="entry name" value="Lambda_DNA-bd_dom_sf"/>
</dbReference>
<sequence length="326" mass="34745">MAVTLADIAGELGLSTSTVSRALSNPDLVNDATRERVQETARKLGYAGPGLGRPRANAGRGVIGMMVPDIVNPFFPPIIKAAQSRALSKGRAIMLADLDEHPDDELGLARLLRERVDGLIMVSPRASDEGLAEYAELAPVVFVNRLVDGLPSVVIDNADGMYEAVEHLAALGHQRIGYLNGPRRSWSNRMRRDAVVAAAESLKVELEEFGPFEPEVQSGVRAADLVVSAGVTGVIAYDDMIALGVMVRLAERGLRVGPDVSVLGIDDAPMAGMAYPALTTVHVPGVEAGRIAVDTVLDQIEGHHTGRLVRRLDTRLVIRSSTQSPA</sequence>
<dbReference type="PROSITE" id="PS50932">
    <property type="entry name" value="HTH_LACI_2"/>
    <property type="match status" value="1"/>
</dbReference>
<evidence type="ECO:0000259" key="4">
    <source>
        <dbReference type="PROSITE" id="PS50932"/>
    </source>
</evidence>
<evidence type="ECO:0000313" key="5">
    <source>
        <dbReference type="EMBL" id="HIT75392.1"/>
    </source>
</evidence>
<dbReference type="PANTHER" id="PTHR30146">
    <property type="entry name" value="LACI-RELATED TRANSCRIPTIONAL REPRESSOR"/>
    <property type="match status" value="1"/>
</dbReference>
<dbReference type="SUPFAM" id="SSF53822">
    <property type="entry name" value="Periplasmic binding protein-like I"/>
    <property type="match status" value="1"/>
</dbReference>
<dbReference type="SUPFAM" id="SSF47413">
    <property type="entry name" value="lambda repressor-like DNA-binding domains"/>
    <property type="match status" value="1"/>
</dbReference>
<keyword evidence="3" id="KW-0804">Transcription</keyword>
<dbReference type="EMBL" id="DVLP01000224">
    <property type="protein sequence ID" value="HIT75392.1"/>
    <property type="molecule type" value="Genomic_DNA"/>
</dbReference>